<dbReference type="STRING" id="1123272.SAMN02745824_0230"/>
<evidence type="ECO:0000256" key="6">
    <source>
        <dbReference type="ARBA" id="ARBA00023288"/>
    </source>
</evidence>
<gene>
    <name evidence="8" type="ORF">SAMN02745824_0230</name>
</gene>
<reference evidence="9" key="1">
    <citation type="submission" date="2016-11" db="EMBL/GenBank/DDBJ databases">
        <authorList>
            <person name="Varghese N."/>
            <person name="Submissions S."/>
        </authorList>
    </citation>
    <scope>NUCLEOTIDE SEQUENCE [LARGE SCALE GENOMIC DNA]</scope>
    <source>
        <strain evidence="9">DSM 22363</strain>
    </source>
</reference>
<feature type="compositionally biased region" description="Basic and acidic residues" evidence="7">
    <location>
        <begin position="58"/>
        <end position="83"/>
    </location>
</feature>
<proteinExistence type="predicted"/>
<sequence length="83" mass="8965">MTPILIRMGCVAGLALLSACGNRGPLEPPQGQSLPPATYGEAQPDTAEQLLEPATQARPERSDELLRRSEKRQDDKFDLPPPG</sequence>
<dbReference type="OrthoDB" id="7596860at2"/>
<comment type="subcellular location">
    <subcellularLocation>
        <location evidence="1">Cell outer membrane</location>
        <topology evidence="1">Lipid-anchor</topology>
    </subcellularLocation>
</comment>
<keyword evidence="5" id="KW-0998">Cell outer membrane</keyword>
<evidence type="ECO:0000256" key="2">
    <source>
        <dbReference type="ARBA" id="ARBA00022729"/>
    </source>
</evidence>
<evidence type="ECO:0000256" key="3">
    <source>
        <dbReference type="ARBA" id="ARBA00023136"/>
    </source>
</evidence>
<protein>
    <submittedName>
        <fullName evidence="8">Uncharacterized protein</fullName>
    </submittedName>
</protein>
<keyword evidence="6" id="KW-0449">Lipoprotein</keyword>
<dbReference type="InterPro" id="IPR032831">
    <property type="entry name" value="LptM_cons"/>
</dbReference>
<dbReference type="PROSITE" id="PS51257">
    <property type="entry name" value="PROKAR_LIPOPROTEIN"/>
    <property type="match status" value="1"/>
</dbReference>
<keyword evidence="4" id="KW-0564">Palmitate</keyword>
<dbReference type="EMBL" id="FSQW01000001">
    <property type="protein sequence ID" value="SIN59698.1"/>
    <property type="molecule type" value="Genomic_DNA"/>
</dbReference>
<keyword evidence="9" id="KW-1185">Reference proteome</keyword>
<evidence type="ECO:0000313" key="8">
    <source>
        <dbReference type="EMBL" id="SIN59698.1"/>
    </source>
</evidence>
<dbReference type="RefSeq" id="WP_074203336.1">
    <property type="nucleotide sequence ID" value="NZ_FSQW01000001.1"/>
</dbReference>
<name>A0A1N6CM78_9SPHN</name>
<keyword evidence="3" id="KW-0472">Membrane</keyword>
<evidence type="ECO:0000256" key="1">
    <source>
        <dbReference type="ARBA" id="ARBA00004459"/>
    </source>
</evidence>
<evidence type="ECO:0000256" key="4">
    <source>
        <dbReference type="ARBA" id="ARBA00023139"/>
    </source>
</evidence>
<keyword evidence="2" id="KW-0732">Signal</keyword>
<dbReference type="AlphaFoldDB" id="A0A1N6CM78"/>
<evidence type="ECO:0000256" key="7">
    <source>
        <dbReference type="SAM" id="MobiDB-lite"/>
    </source>
</evidence>
<evidence type="ECO:0000313" key="9">
    <source>
        <dbReference type="Proteomes" id="UP000185192"/>
    </source>
</evidence>
<organism evidence="8 9">
    <name type="scientific">Parasphingorhabdus marina DSM 22363</name>
    <dbReference type="NCBI Taxonomy" id="1123272"/>
    <lineage>
        <taxon>Bacteria</taxon>
        <taxon>Pseudomonadati</taxon>
        <taxon>Pseudomonadota</taxon>
        <taxon>Alphaproteobacteria</taxon>
        <taxon>Sphingomonadales</taxon>
        <taxon>Sphingomonadaceae</taxon>
        <taxon>Parasphingorhabdus</taxon>
    </lineage>
</organism>
<dbReference type="Proteomes" id="UP000185192">
    <property type="component" value="Unassembled WGS sequence"/>
</dbReference>
<evidence type="ECO:0000256" key="5">
    <source>
        <dbReference type="ARBA" id="ARBA00023237"/>
    </source>
</evidence>
<dbReference type="NCBIfam" id="NF047847">
    <property type="entry name" value="SS_mature_LptM"/>
    <property type="match status" value="1"/>
</dbReference>
<accession>A0A1N6CM78</accession>
<feature type="region of interest" description="Disordered" evidence="7">
    <location>
        <begin position="22"/>
        <end position="83"/>
    </location>
</feature>